<dbReference type="PANTHER" id="PTHR30273:SF2">
    <property type="entry name" value="PROTEIN FECR"/>
    <property type="match status" value="1"/>
</dbReference>
<dbReference type="PANTHER" id="PTHR30273">
    <property type="entry name" value="PERIPLASMIC SIGNAL SENSOR AND SIGMA FACTOR ACTIVATOR FECR-RELATED"/>
    <property type="match status" value="1"/>
</dbReference>
<dbReference type="Proteomes" id="UP000184513">
    <property type="component" value="Unassembled WGS sequence"/>
</dbReference>
<dbReference type="InterPro" id="IPR032508">
    <property type="entry name" value="FecR_C"/>
</dbReference>
<dbReference type="InterPro" id="IPR012373">
    <property type="entry name" value="Ferrdict_sens_TM"/>
</dbReference>
<dbReference type="Gene3D" id="2.60.120.1440">
    <property type="match status" value="1"/>
</dbReference>
<evidence type="ECO:0000259" key="2">
    <source>
        <dbReference type="Pfam" id="PF04773"/>
    </source>
</evidence>
<protein>
    <submittedName>
        <fullName evidence="4">FecR family protein</fullName>
    </submittedName>
</protein>
<dbReference type="Gene3D" id="3.55.50.30">
    <property type="match status" value="1"/>
</dbReference>
<gene>
    <name evidence="4" type="ORF">SAMN04488057_103260</name>
</gene>
<proteinExistence type="predicted"/>
<feature type="transmembrane region" description="Helical" evidence="1">
    <location>
        <begin position="75"/>
        <end position="95"/>
    </location>
</feature>
<dbReference type="Pfam" id="PF04773">
    <property type="entry name" value="FecR"/>
    <property type="match status" value="1"/>
</dbReference>
<sequence length="322" mass="36391">MTKEEFLKLLRKKESGSISEYENALLLQVLDKLQERQLSWELAGREEEEVRKRIRSRIGQKIDVKKTKESLYPSLRVAASLILSISFGFLLYSIYLPERQVIWEERTTNERQKASIILPDGSLAYLNTNTSLRFPKTFANGKREVALTGEAFFEVVADKDAPFEVISQGIKTVVLGTAFNVRAHPDSAVRVAVQSGKVAVFHQEAKPGTAPVELLPRQMAIARANREEILVENLATDAFLDWKAGAISFDMDPFDQVIQRLASIYNYTIEINGVGMDQCQIKATYANGNLFAVLYGLKNLVEFEVENTGERTLRITYNKCKM</sequence>
<evidence type="ECO:0000313" key="5">
    <source>
        <dbReference type="Proteomes" id="UP000184513"/>
    </source>
</evidence>
<dbReference type="GO" id="GO:0016989">
    <property type="term" value="F:sigma factor antagonist activity"/>
    <property type="evidence" value="ECO:0007669"/>
    <property type="project" value="TreeGrafter"/>
</dbReference>
<dbReference type="Pfam" id="PF16344">
    <property type="entry name" value="FecR_C"/>
    <property type="match status" value="1"/>
</dbReference>
<evidence type="ECO:0000313" key="4">
    <source>
        <dbReference type="EMBL" id="SHM76787.1"/>
    </source>
</evidence>
<dbReference type="PIRSF" id="PIRSF018266">
    <property type="entry name" value="FecR"/>
    <property type="match status" value="1"/>
</dbReference>
<dbReference type="EMBL" id="FRCY01000003">
    <property type="protein sequence ID" value="SHM76787.1"/>
    <property type="molecule type" value="Genomic_DNA"/>
</dbReference>
<dbReference type="STRING" id="388280.SAMN04488057_103260"/>
<dbReference type="AlphaFoldDB" id="A0A1M7LGK8"/>
<name>A0A1M7LGK8_9BACT</name>
<keyword evidence="1" id="KW-1133">Transmembrane helix</keyword>
<keyword evidence="5" id="KW-1185">Reference proteome</keyword>
<keyword evidence="1" id="KW-0472">Membrane</keyword>
<reference evidence="4 5" key="1">
    <citation type="submission" date="2016-11" db="EMBL/GenBank/DDBJ databases">
        <authorList>
            <person name="Jaros S."/>
            <person name="Januszkiewicz K."/>
            <person name="Wedrychowicz H."/>
        </authorList>
    </citation>
    <scope>NUCLEOTIDE SEQUENCE [LARGE SCALE GENOMIC DNA]</scope>
    <source>
        <strain evidence="4 5">CGMCC 1.6102</strain>
    </source>
</reference>
<evidence type="ECO:0000256" key="1">
    <source>
        <dbReference type="SAM" id="Phobius"/>
    </source>
</evidence>
<organism evidence="4 5">
    <name type="scientific">Cyclobacterium lianum</name>
    <dbReference type="NCBI Taxonomy" id="388280"/>
    <lineage>
        <taxon>Bacteria</taxon>
        <taxon>Pseudomonadati</taxon>
        <taxon>Bacteroidota</taxon>
        <taxon>Cytophagia</taxon>
        <taxon>Cytophagales</taxon>
        <taxon>Cyclobacteriaceae</taxon>
        <taxon>Cyclobacterium</taxon>
    </lineage>
</organism>
<dbReference type="RefSeq" id="WP_073093698.1">
    <property type="nucleotide sequence ID" value="NZ_FRCY01000003.1"/>
</dbReference>
<dbReference type="InterPro" id="IPR006860">
    <property type="entry name" value="FecR"/>
</dbReference>
<keyword evidence="1" id="KW-0812">Transmembrane</keyword>
<accession>A0A1M7LGK8</accession>
<dbReference type="OrthoDB" id="837389at2"/>
<feature type="domain" description="FecR protein" evidence="2">
    <location>
        <begin position="107"/>
        <end position="198"/>
    </location>
</feature>
<evidence type="ECO:0000259" key="3">
    <source>
        <dbReference type="Pfam" id="PF16344"/>
    </source>
</evidence>
<feature type="domain" description="Protein FecR C-terminal" evidence="3">
    <location>
        <begin position="247"/>
        <end position="309"/>
    </location>
</feature>